<dbReference type="EMBL" id="JAOXML010000004">
    <property type="protein sequence ID" value="MCV4376415.1"/>
    <property type="molecule type" value="Genomic_DNA"/>
</dbReference>
<proteinExistence type="predicted"/>
<comment type="caution">
    <text evidence="3">The sequence shown here is derived from an EMBL/GenBank/DDBJ whole genome shotgun (WGS) entry which is preliminary data.</text>
</comment>
<dbReference type="Proteomes" id="UP001207294">
    <property type="component" value="Unassembled WGS sequence"/>
</dbReference>
<feature type="compositionally biased region" description="Polar residues" evidence="1">
    <location>
        <begin position="514"/>
        <end position="524"/>
    </location>
</feature>
<accession>A0ABT3BU81</accession>
<keyword evidence="2" id="KW-1133">Transmembrane helix</keyword>
<feature type="compositionally biased region" description="Polar residues" evidence="1">
    <location>
        <begin position="539"/>
        <end position="548"/>
    </location>
</feature>
<evidence type="ECO:0000313" key="4">
    <source>
        <dbReference type="Proteomes" id="UP001207294"/>
    </source>
</evidence>
<reference evidence="3 4" key="1">
    <citation type="submission" date="2022-10" db="EMBL/GenBank/DDBJ databases">
        <title>Characterization of Pseudomonas capsici strains from pepper and tomato in Georgia.</title>
        <authorList>
            <person name="Zhao M."/>
            <person name="Dutta B."/>
        </authorList>
    </citation>
    <scope>NUCLEOTIDE SEQUENCE [LARGE SCALE GENOMIC DNA]</scope>
    <source>
        <strain evidence="3 4">Pc20-5</strain>
    </source>
</reference>
<gene>
    <name evidence="3" type="ORF">OH718_07370</name>
</gene>
<keyword evidence="4" id="KW-1185">Reference proteome</keyword>
<protein>
    <submittedName>
        <fullName evidence="3">SrfA family protein</fullName>
    </submittedName>
</protein>
<dbReference type="InterPro" id="IPR047774">
    <property type="entry name" value="SrfA-like"/>
</dbReference>
<organism evidence="3 4">
    <name type="scientific">Pseudomonas capsici</name>
    <dbReference type="NCBI Taxonomy" id="2810614"/>
    <lineage>
        <taxon>Bacteria</taxon>
        <taxon>Pseudomonadati</taxon>
        <taxon>Pseudomonadota</taxon>
        <taxon>Gammaproteobacteria</taxon>
        <taxon>Pseudomonadales</taxon>
        <taxon>Pseudomonadaceae</taxon>
        <taxon>Pseudomonas</taxon>
    </lineage>
</organism>
<keyword evidence="2" id="KW-0812">Transmembrane</keyword>
<dbReference type="NCBIfam" id="NF040486">
    <property type="entry name" value="SrfA_fam"/>
    <property type="match status" value="2"/>
</dbReference>
<evidence type="ECO:0000313" key="3">
    <source>
        <dbReference type="EMBL" id="MCV4376415.1"/>
    </source>
</evidence>
<keyword evidence="2" id="KW-0472">Membrane</keyword>
<name>A0ABT3BU81_9PSED</name>
<evidence type="ECO:0000256" key="1">
    <source>
        <dbReference type="SAM" id="MobiDB-lite"/>
    </source>
</evidence>
<evidence type="ECO:0000256" key="2">
    <source>
        <dbReference type="SAM" id="Phobius"/>
    </source>
</evidence>
<feature type="transmembrane region" description="Helical" evidence="2">
    <location>
        <begin position="418"/>
        <end position="437"/>
    </location>
</feature>
<sequence length="671" mass="71785">MQGALLRTGKSDEFIAVGETGQPVYKAALQLIAALTRRDPSLARFLAVPKSNEQGSVIDWYSPVQGDVVPWSSASEDERDEARSQLHQFKDAIAVMSKALVQAANKNEQRDQIIFGKLLGLIPHAPAEDYLYLVQTTRTDNNGVNEYYMQPVLTFWGFVQSEAERHLDPLHFLSQSTIASDLSSSLNPASAASVDNPQIADTSFIPGQPNALLRTGKSDELMALGETGQAAYKAALQLISALARKDPSLARFLAVPQSNEQGSVIDWYSPVPGDVVPWSSANEDERSAARIQLARFKENIAAMSQALVQAGKKNGQSDQTIFGKLLGLVSHVPDESYVYLVQTTRTNANGEKESCIQPVLTFWGFVKTETDRNREPLYFLTHQPKATAPLLASTPSASAVPPGITATPVVPRPWWQRFWWLWPLLLLMLALLLFGLLRGCLPAATLPVGGLSVPPTGISTPTNTIGAGQSLVEGVALNGSTLPSIGTTVSAPQLQTAEPVSTIPAPTVAEPTVPESQTSATAVSESPVAPELPAEQPATGAQTLQSGTPGEPLSIPQDTAEGPAYFLNGNYRAGAGIMDAKTSRPLRLQYAFEKGKGNVTIRRPDGVSCTGSVNAAMNGASLGIKSEDQANCTDGSRYDMPQVSCKPGAQSIADCQGNYGNTQFPMSMRRE</sequence>
<feature type="region of interest" description="Disordered" evidence="1">
    <location>
        <begin position="508"/>
        <end position="550"/>
    </location>
</feature>